<dbReference type="Proteomes" id="UP000264006">
    <property type="component" value="Plasmid pEDY32-46I"/>
</dbReference>
<gene>
    <name evidence="2" type="ORF">DVS28_b0612</name>
</gene>
<feature type="transmembrane region" description="Helical" evidence="1">
    <location>
        <begin position="41"/>
        <end position="60"/>
    </location>
</feature>
<accession>A0A346Y7A5</accession>
<evidence type="ECO:0000256" key="1">
    <source>
        <dbReference type="SAM" id="Phobius"/>
    </source>
</evidence>
<organism evidence="2 3">
    <name type="scientific">Euzebya pacifica</name>
    <dbReference type="NCBI Taxonomy" id="1608957"/>
    <lineage>
        <taxon>Bacteria</taxon>
        <taxon>Bacillati</taxon>
        <taxon>Actinomycetota</taxon>
        <taxon>Nitriliruptoria</taxon>
        <taxon>Euzebyales</taxon>
    </lineage>
</organism>
<feature type="transmembrane region" description="Helical" evidence="1">
    <location>
        <begin position="12"/>
        <end position="29"/>
    </location>
</feature>
<proteinExistence type="predicted"/>
<evidence type="ECO:0000313" key="2">
    <source>
        <dbReference type="EMBL" id="AXV10352.1"/>
    </source>
</evidence>
<keyword evidence="1" id="KW-0812">Transmembrane</keyword>
<protein>
    <submittedName>
        <fullName evidence="2">Uncharacterized protein</fullName>
    </submittedName>
</protein>
<sequence length="100" mass="10200">MIRFMPIESVLPVLAIALGACAFMLSIHPRVASGRGAGPSALARAAGRVAAIFAMAVGIIDLAGELPRPPAVSLALTGLVAGFGFAVLVNTLLVGRRTRH</sequence>
<dbReference type="KEGG" id="euz:DVS28_b0612"/>
<reference evidence="2 3" key="1">
    <citation type="submission" date="2018-09" db="EMBL/GenBank/DDBJ databases">
        <title>Complete genome sequence of Euzebya sp. DY32-46 isolated from seawater of Pacific Ocean.</title>
        <authorList>
            <person name="Xu L."/>
            <person name="Wu Y.-H."/>
            <person name="Xu X.-W."/>
        </authorList>
    </citation>
    <scope>NUCLEOTIDE SEQUENCE [LARGE SCALE GENOMIC DNA]</scope>
    <source>
        <strain evidence="2 3">DY32-46</strain>
        <plasmid evidence="3">pedy32-46i</plasmid>
    </source>
</reference>
<dbReference type="EMBL" id="CP031166">
    <property type="protein sequence ID" value="AXV10352.1"/>
    <property type="molecule type" value="Genomic_DNA"/>
</dbReference>
<keyword evidence="1" id="KW-0472">Membrane</keyword>
<name>A0A346Y7A5_9ACTN</name>
<feature type="transmembrane region" description="Helical" evidence="1">
    <location>
        <begin position="72"/>
        <end position="94"/>
    </location>
</feature>
<keyword evidence="1" id="KW-1133">Transmembrane helix</keyword>
<keyword evidence="3" id="KW-1185">Reference proteome</keyword>
<dbReference type="AlphaFoldDB" id="A0A346Y7A5"/>
<geneLocation type="plasmid" evidence="3">
    <name>pedy32-46i</name>
</geneLocation>
<evidence type="ECO:0000313" key="3">
    <source>
        <dbReference type="Proteomes" id="UP000264006"/>
    </source>
</evidence>
<dbReference type="PROSITE" id="PS51257">
    <property type="entry name" value="PROKAR_LIPOPROTEIN"/>
    <property type="match status" value="1"/>
</dbReference>
<keyword evidence="2" id="KW-0614">Plasmid</keyword>